<dbReference type="Proteomes" id="UP000279562">
    <property type="component" value="Unassembled WGS sequence"/>
</dbReference>
<sequence length="60" mass="6439">MLAASLQYGCSESATGLQQYCNGVAVTLQRVCSGTALGMQWSKDKDSETSVGNPARQRQR</sequence>
<accession>A0A3P2AAU0</accession>
<protein>
    <submittedName>
        <fullName evidence="1">Uncharacterized protein</fullName>
    </submittedName>
</protein>
<proteinExistence type="predicted"/>
<comment type="caution">
    <text evidence="1">The sequence shown here is derived from an EMBL/GenBank/DDBJ whole genome shotgun (WGS) entry which is preliminary data.</text>
</comment>
<name>A0A3P2AAU0_9BACE</name>
<organism evidence="1 2">
    <name type="scientific">Prevotella heparinolytica</name>
    <dbReference type="NCBI Taxonomy" id="28113"/>
    <lineage>
        <taxon>Bacteria</taxon>
        <taxon>Pseudomonadati</taxon>
        <taxon>Bacteroidota</taxon>
        <taxon>Bacteroidia</taxon>
        <taxon>Bacteroidales</taxon>
        <taxon>Bacteroidaceae</taxon>
        <taxon>Bacteroides</taxon>
    </lineage>
</organism>
<dbReference type="AlphaFoldDB" id="A0A3P2AAU0"/>
<reference evidence="1 2" key="1">
    <citation type="submission" date="2018-11" db="EMBL/GenBank/DDBJ databases">
        <title>Genomes From Bacteria Associated with the Canine Oral Cavity: a Test Case for Automated Genome-Based Taxonomic Assignment.</title>
        <authorList>
            <person name="Coil D.A."/>
            <person name="Jospin G."/>
            <person name="Darling A.E."/>
            <person name="Wallis C."/>
            <person name="Davis I.J."/>
            <person name="Harris S."/>
            <person name="Eisen J.A."/>
            <person name="Holcombe L.J."/>
            <person name="O'Flynn C."/>
        </authorList>
    </citation>
    <scope>NUCLEOTIDE SEQUENCE [LARGE SCALE GENOMIC DNA]</scope>
    <source>
        <strain evidence="1 2">OH1047_COT-310</strain>
    </source>
</reference>
<evidence type="ECO:0000313" key="2">
    <source>
        <dbReference type="Proteomes" id="UP000279562"/>
    </source>
</evidence>
<keyword evidence="2" id="KW-1185">Reference proteome</keyword>
<evidence type="ECO:0000313" key="1">
    <source>
        <dbReference type="EMBL" id="RRD92055.1"/>
    </source>
</evidence>
<dbReference type="EMBL" id="RQYF01000016">
    <property type="protein sequence ID" value="RRD92055.1"/>
    <property type="molecule type" value="Genomic_DNA"/>
</dbReference>
<gene>
    <name evidence="1" type="ORF">EII33_05605</name>
</gene>